<organism evidence="4 5">
    <name type="scientific">Thalassospira profundimaris</name>
    <dbReference type="NCBI Taxonomy" id="502049"/>
    <lineage>
        <taxon>Bacteria</taxon>
        <taxon>Pseudomonadati</taxon>
        <taxon>Pseudomonadota</taxon>
        <taxon>Alphaproteobacteria</taxon>
        <taxon>Rhodospirillales</taxon>
        <taxon>Thalassospiraceae</taxon>
        <taxon>Thalassospira</taxon>
    </lineage>
</organism>
<sequence length="174" mass="19145">MFARPLRWLPVLLVLLFAGPEDAFAHGAGWQLVDSDTTVRYRFGYTDGSPMAFAEIVITAPDGKIWQKARTDRTGHFAFAVDPASETDGPAGKWHLKVADGMGHVVQLSHQPDSAPNPEQTEHASSNAMQGTSALFDLPLWADILFGLSLLANLFGGLLIWRQHAWKKLSVHEQ</sequence>
<dbReference type="OrthoDB" id="9815598at2"/>
<comment type="caution">
    <text evidence="4">The sequence shown here is derived from an EMBL/GenBank/DDBJ whole genome shotgun (WGS) entry which is preliminary data.</text>
</comment>
<accession>A0A367WWG1</accession>
<feature type="signal peptide" evidence="3">
    <location>
        <begin position="1"/>
        <end position="23"/>
    </location>
</feature>
<gene>
    <name evidence="4" type="ORF">TH30_13330</name>
</gene>
<feature type="transmembrane region" description="Helical" evidence="2">
    <location>
        <begin position="140"/>
        <end position="161"/>
    </location>
</feature>
<evidence type="ECO:0000256" key="1">
    <source>
        <dbReference type="SAM" id="MobiDB-lite"/>
    </source>
</evidence>
<evidence type="ECO:0000313" key="5">
    <source>
        <dbReference type="Proteomes" id="UP000252255"/>
    </source>
</evidence>
<dbReference type="Proteomes" id="UP000252255">
    <property type="component" value="Unassembled WGS sequence"/>
</dbReference>
<dbReference type="EMBL" id="JPWI01000008">
    <property type="protein sequence ID" value="RCK44990.1"/>
    <property type="molecule type" value="Genomic_DNA"/>
</dbReference>
<evidence type="ECO:0000256" key="2">
    <source>
        <dbReference type="SAM" id="Phobius"/>
    </source>
</evidence>
<evidence type="ECO:0000313" key="4">
    <source>
        <dbReference type="EMBL" id="RCK44990.1"/>
    </source>
</evidence>
<reference evidence="4 5" key="1">
    <citation type="submission" date="2014-07" db="EMBL/GenBank/DDBJ databases">
        <title>Draft genome sequence of Thalassospira profundimaris PR54-5.</title>
        <authorList>
            <person name="Lai Q."/>
            <person name="Shao Z."/>
        </authorList>
    </citation>
    <scope>NUCLEOTIDE SEQUENCE [LARGE SCALE GENOMIC DNA]</scope>
    <source>
        <strain evidence="4 5">PR54-5</strain>
    </source>
</reference>
<dbReference type="RefSeq" id="WP_114098514.1">
    <property type="nucleotide sequence ID" value="NZ_JPWI01000008.1"/>
</dbReference>
<name>A0A367WWG1_9PROT</name>
<keyword evidence="2" id="KW-0472">Membrane</keyword>
<dbReference type="AlphaFoldDB" id="A0A367WWG1"/>
<proteinExistence type="predicted"/>
<keyword evidence="3" id="KW-0732">Signal</keyword>
<keyword evidence="2" id="KW-0812">Transmembrane</keyword>
<feature type="region of interest" description="Disordered" evidence="1">
    <location>
        <begin position="109"/>
        <end position="128"/>
    </location>
</feature>
<evidence type="ECO:0000256" key="3">
    <source>
        <dbReference type="SAM" id="SignalP"/>
    </source>
</evidence>
<feature type="chain" id="PRO_5017016846" description="Nickel transport protein" evidence="3">
    <location>
        <begin position="24"/>
        <end position="174"/>
    </location>
</feature>
<protein>
    <recommendedName>
        <fullName evidence="6">Nickel transport protein</fullName>
    </recommendedName>
</protein>
<keyword evidence="2" id="KW-1133">Transmembrane helix</keyword>
<evidence type="ECO:0008006" key="6">
    <source>
        <dbReference type="Google" id="ProtNLM"/>
    </source>
</evidence>